<dbReference type="GO" id="GO:0005886">
    <property type="term" value="C:plasma membrane"/>
    <property type="evidence" value="ECO:0007669"/>
    <property type="project" value="UniProtKB-SubCell"/>
</dbReference>
<comment type="subcellular location">
    <subcellularLocation>
        <location evidence="1">Cell membrane</location>
    </subcellularLocation>
</comment>
<feature type="region of interest" description="Disordered" evidence="8">
    <location>
        <begin position="1"/>
        <end position="36"/>
    </location>
</feature>
<feature type="compositionally biased region" description="Low complexity" evidence="8">
    <location>
        <begin position="106"/>
        <end position="143"/>
    </location>
</feature>
<keyword evidence="5" id="KW-0472">Membrane</keyword>
<dbReference type="Gramene" id="TKW33391">
    <property type="protein sequence ID" value="TKW33391"/>
    <property type="gene ID" value="SEVIR_2G231600v2"/>
</dbReference>
<feature type="coiled-coil region" evidence="7">
    <location>
        <begin position="281"/>
        <end position="308"/>
    </location>
</feature>
<gene>
    <name evidence="9" type="ORF">SEVIR_2G231600v2</name>
</gene>
<feature type="compositionally biased region" description="Basic and acidic residues" evidence="8">
    <location>
        <begin position="86"/>
        <end position="105"/>
    </location>
</feature>
<feature type="region of interest" description="Disordered" evidence="8">
    <location>
        <begin position="69"/>
        <end position="213"/>
    </location>
</feature>
<evidence type="ECO:0000313" key="10">
    <source>
        <dbReference type="Proteomes" id="UP000298652"/>
    </source>
</evidence>
<dbReference type="GO" id="GO:0009734">
    <property type="term" value="P:auxin-activated signaling pathway"/>
    <property type="evidence" value="ECO:0007669"/>
    <property type="project" value="UniProtKB-KW"/>
</dbReference>
<keyword evidence="10" id="KW-1185">Reference proteome</keyword>
<feature type="region of interest" description="Disordered" evidence="8">
    <location>
        <begin position="225"/>
        <end position="277"/>
    </location>
</feature>
<dbReference type="EMBL" id="CM016553">
    <property type="protein sequence ID" value="TKW33391.1"/>
    <property type="molecule type" value="Genomic_DNA"/>
</dbReference>
<evidence type="ECO:0000256" key="7">
    <source>
        <dbReference type="SAM" id="Coils"/>
    </source>
</evidence>
<evidence type="ECO:0000313" key="9">
    <source>
        <dbReference type="EMBL" id="TKW33391.1"/>
    </source>
</evidence>
<evidence type="ECO:0000256" key="2">
    <source>
        <dbReference type="ARBA" id="ARBA00010067"/>
    </source>
</evidence>
<comment type="similarity">
    <text evidence="2">Belongs to the BIG GRAIN 1 (BG1) plant protein family.</text>
</comment>
<dbReference type="OMA" id="AQFWWAN"/>
<proteinExistence type="inferred from homology"/>
<dbReference type="PANTHER" id="PTHR33541">
    <property type="entry name" value="PROTEIN BIG GRAIN 1-LIKE A-RELATED"/>
    <property type="match status" value="1"/>
</dbReference>
<evidence type="ECO:0000256" key="8">
    <source>
        <dbReference type="SAM" id="MobiDB-lite"/>
    </source>
</evidence>
<keyword evidence="4" id="KW-1003">Cell membrane</keyword>
<evidence type="ECO:0000256" key="5">
    <source>
        <dbReference type="ARBA" id="ARBA00023136"/>
    </source>
</evidence>
<evidence type="ECO:0000256" key="4">
    <source>
        <dbReference type="ARBA" id="ARBA00022475"/>
    </source>
</evidence>
<keyword evidence="6" id="KW-0927">Auxin signaling pathway</keyword>
<keyword evidence="7" id="KW-0175">Coiled coil</keyword>
<sequence length="345" mass="36487">MERRGGHCHGAKHPPPLPPPRRARGERRQASASSGSFSASLLDAIYRSLDEGDGGADVFDAAARGSVEEKAAATATATAQFWWAKDVAKPRHSSSSDRDRRRREAVAVARPRHSGYASSTTSSSDSSASYSSFSCSSASTTDTESAHRRHSGDPPPPRMSEESVVATDAEEATPPPKSKGKKKKSRPCFPVARIRPRASVPPSSGPQPPSPATFACALKALFSSARLQRKTKTPAAAPQPPASPPLLQPQRVSSTSTAKAADAPQPSEPRTVRFGPDAGASVVVRRRVEELVRSLEELEEDEEGSDASSDLFELESLRRAGADELPVYGTTSLVANRAIAQGAAC</sequence>
<dbReference type="PANTHER" id="PTHR33541:SF18">
    <property type="entry name" value="OS09G0443800 PROTEIN"/>
    <property type="match status" value="1"/>
</dbReference>
<organism evidence="9 10">
    <name type="scientific">Setaria viridis</name>
    <name type="common">Green bristlegrass</name>
    <name type="synonym">Setaria italica subsp. viridis</name>
    <dbReference type="NCBI Taxonomy" id="4556"/>
    <lineage>
        <taxon>Eukaryota</taxon>
        <taxon>Viridiplantae</taxon>
        <taxon>Streptophyta</taxon>
        <taxon>Embryophyta</taxon>
        <taxon>Tracheophyta</taxon>
        <taxon>Spermatophyta</taxon>
        <taxon>Magnoliopsida</taxon>
        <taxon>Liliopsida</taxon>
        <taxon>Poales</taxon>
        <taxon>Poaceae</taxon>
        <taxon>PACMAD clade</taxon>
        <taxon>Panicoideae</taxon>
        <taxon>Panicodae</taxon>
        <taxon>Paniceae</taxon>
        <taxon>Cenchrinae</taxon>
        <taxon>Setaria</taxon>
    </lineage>
</organism>
<evidence type="ECO:0000256" key="3">
    <source>
        <dbReference type="ARBA" id="ARBA00022448"/>
    </source>
</evidence>
<name>A0A4U6VTY5_SETVI</name>
<accession>A0A4U6VTY5</accession>
<feature type="compositionally biased region" description="Pro residues" evidence="8">
    <location>
        <begin position="237"/>
        <end position="247"/>
    </location>
</feature>
<dbReference type="Proteomes" id="UP000298652">
    <property type="component" value="Chromosome 2"/>
</dbReference>
<reference evidence="9" key="1">
    <citation type="submission" date="2019-03" db="EMBL/GenBank/DDBJ databases">
        <title>WGS assembly of Setaria viridis.</title>
        <authorList>
            <person name="Huang P."/>
            <person name="Jenkins J."/>
            <person name="Grimwood J."/>
            <person name="Barry K."/>
            <person name="Healey A."/>
            <person name="Mamidi S."/>
            <person name="Sreedasyam A."/>
            <person name="Shu S."/>
            <person name="Feldman M."/>
            <person name="Wu J."/>
            <person name="Yu Y."/>
            <person name="Chen C."/>
            <person name="Johnson J."/>
            <person name="Rokhsar D."/>
            <person name="Baxter I."/>
            <person name="Schmutz J."/>
            <person name="Brutnell T."/>
            <person name="Kellogg E."/>
        </authorList>
    </citation>
    <scope>NUCLEOTIDE SEQUENCE [LARGE SCALE GENOMIC DNA]</scope>
</reference>
<protein>
    <submittedName>
        <fullName evidence="9">Uncharacterized protein</fullName>
    </submittedName>
</protein>
<keyword evidence="3" id="KW-0813">Transport</keyword>
<dbReference type="AlphaFoldDB" id="A0A4U6VTY5"/>
<evidence type="ECO:0000256" key="6">
    <source>
        <dbReference type="ARBA" id="ARBA00023294"/>
    </source>
</evidence>
<dbReference type="InterPro" id="IPR039621">
    <property type="entry name" value="BG1-like"/>
</dbReference>
<feature type="compositionally biased region" description="Basic residues" evidence="8">
    <location>
        <begin position="1"/>
        <end position="12"/>
    </location>
</feature>
<evidence type="ECO:0000256" key="1">
    <source>
        <dbReference type="ARBA" id="ARBA00004236"/>
    </source>
</evidence>